<feature type="compositionally biased region" description="Pro residues" evidence="2">
    <location>
        <begin position="539"/>
        <end position="561"/>
    </location>
</feature>
<feature type="region of interest" description="Disordered" evidence="2">
    <location>
        <begin position="714"/>
        <end position="1449"/>
    </location>
</feature>
<feature type="compositionally biased region" description="Basic and acidic residues" evidence="2">
    <location>
        <begin position="732"/>
        <end position="744"/>
    </location>
</feature>
<feature type="region of interest" description="Disordered" evidence="2">
    <location>
        <begin position="1740"/>
        <end position="1763"/>
    </location>
</feature>
<dbReference type="Pfam" id="PF07001">
    <property type="entry name" value="BAT2_N"/>
    <property type="match status" value="1"/>
</dbReference>
<feature type="compositionally biased region" description="Low complexity" evidence="2">
    <location>
        <begin position="1056"/>
        <end position="1066"/>
    </location>
</feature>
<gene>
    <name evidence="4" type="ORF">GDO78_018024</name>
</gene>
<feature type="compositionally biased region" description="Polar residues" evidence="2">
    <location>
        <begin position="1707"/>
        <end position="1720"/>
    </location>
</feature>
<feature type="compositionally biased region" description="Low complexity" evidence="2">
    <location>
        <begin position="1597"/>
        <end position="1621"/>
    </location>
</feature>
<feature type="compositionally biased region" description="Low complexity" evidence="2">
    <location>
        <begin position="289"/>
        <end position="300"/>
    </location>
</feature>
<evidence type="ECO:0000259" key="3">
    <source>
        <dbReference type="Pfam" id="PF07001"/>
    </source>
</evidence>
<feature type="compositionally biased region" description="Polar residues" evidence="2">
    <location>
        <begin position="1286"/>
        <end position="1299"/>
    </location>
</feature>
<organism evidence="4 5">
    <name type="scientific">Eleutherodactylus coqui</name>
    <name type="common">Puerto Rican coqui</name>
    <dbReference type="NCBI Taxonomy" id="57060"/>
    <lineage>
        <taxon>Eukaryota</taxon>
        <taxon>Metazoa</taxon>
        <taxon>Chordata</taxon>
        <taxon>Craniata</taxon>
        <taxon>Vertebrata</taxon>
        <taxon>Euteleostomi</taxon>
        <taxon>Amphibia</taxon>
        <taxon>Batrachia</taxon>
        <taxon>Anura</taxon>
        <taxon>Neobatrachia</taxon>
        <taxon>Hyloidea</taxon>
        <taxon>Eleutherodactylidae</taxon>
        <taxon>Eleutherodactylinae</taxon>
        <taxon>Eleutherodactylus</taxon>
        <taxon>Eleutherodactylus</taxon>
    </lineage>
</organism>
<feature type="compositionally biased region" description="Pro residues" evidence="2">
    <location>
        <begin position="665"/>
        <end position="677"/>
    </location>
</feature>
<feature type="compositionally biased region" description="Basic and acidic residues" evidence="2">
    <location>
        <begin position="2018"/>
        <end position="2046"/>
    </location>
</feature>
<dbReference type="Proteomes" id="UP000770717">
    <property type="component" value="Unassembled WGS sequence"/>
</dbReference>
<protein>
    <recommendedName>
        <fullName evidence="3">BAT2 N-terminal domain-containing protein</fullName>
    </recommendedName>
</protein>
<feature type="compositionally biased region" description="Basic residues" evidence="2">
    <location>
        <begin position="967"/>
        <end position="978"/>
    </location>
</feature>
<dbReference type="InterPro" id="IPR033184">
    <property type="entry name" value="PRRC2"/>
</dbReference>
<evidence type="ECO:0000256" key="1">
    <source>
        <dbReference type="ARBA" id="ARBA00022553"/>
    </source>
</evidence>
<feature type="region of interest" description="Disordered" evidence="2">
    <location>
        <begin position="1597"/>
        <end position="1720"/>
    </location>
</feature>
<dbReference type="OrthoDB" id="1939715at2759"/>
<dbReference type="PANTHER" id="PTHR14038:SF5">
    <property type="entry name" value="PROTEIN PRRC2A"/>
    <property type="match status" value="1"/>
</dbReference>
<sequence>MSERPGQTAKGKDGKKYSSLNLFDTYKGKSLEVQKPAVTTRHGLQSLGKVAIARRMPPPANLPSLKAENKGNDPNVSLVPKDGSGWASKQDTPEPKSTDVSPAPQPESQPPLASPMPASNQSTHPPVPQEPPQPAAAVVKTWAQASSTHGAQGDGGKASSRLSPFSREEFPTLQAAGDQDKSGHDQNTSAVSYGPGPSLRPQNATSWRDGGGRGALGPGSLDGESREPPSDAAHTPSSEPALRPGLPPPAPQQFPPYRGMLTPFMYPPYLPFPPPYGPQGAFRFHGTEAPRFPRLAPPRASQSAPRMPEPVSRPSILKQDDLKEFDELDQEADDGWAGAHEEVDYTEKLKFSDDEDGKDTDSEEKRENETSSSEMTALHQTPAETTDSRKVSPTEEKPPQSKAAWPEVPRASEPQQALAASAATSQRAPATHRGSTPENKEKPAAPLAVAPMEDEDEAWRQRRKQSSSEISQAVERARRRREEEERRMEEERRAACAEKLKRLDMKRRAAPEEAEQPVANVRSATTEGVDPPAHSPVVEPAPPAEAPPQPTVAPPQAPPEVPQVKGEPSPPPRPEPKQEPVPAVTRPQNTGPSQGGGYSKFQKSLPPRFQRQQQEQLMKQWQQNREPTPPSPSGPPPSQALAAPTAQPPQKALYGGGSIGRTTPVPTPQPPPAPLQPPHVSYDPRWVMVPPFIDPRIMQGRPMDYYPPAAGVHPTGLMSRERSDSGGSGSDGYERHAPLMRERGTPPADSKLIWGGEMYNPPDARSMTSPLRQNAEEEDRDLRSETPPVRPLAPQQSQPAPYLGNFTTYQENAVGHRYPVDEQRSWHQQRTHTASQQPQPTPSIEQRRSEPAATQPTPATAPSAQPRRADDEPVLLRREAAVPPPAPPAQPDSISKVEVNSGRHKDDRKEMNKEEMKPERQSNKNEYHRPPRRESKTETRWGPRPGVGGRRHEEMPIMSGGPSQQSGHRRAGPIKRTVRKEESGSREHQESKTGQPPLTATEPPKPRQTNHSNREGEQSAGSPSRRRKETVMSNARGFPALIPLSRGRGRGEYFARGRGFRGAYSGRGRGGRGRSREFRGGYRRDSPFYREEADAISKPGAGERERNASETRSEGSEYEEVPKRRRQRGSETGSETEPVNSEKEAGKNGLGMQQQHNESTTINPRHQEKGRDPGRGGRIFTPRGVPSRRGRGGSSGIPINWSPLPRHQPSVSQGPTAHPPTQPNKPERKNEKVVVPMSPPVPNDERVPPPPRRRRHGRSQQQDKPPRFRRLKQERENAARAGNGSGPLSPQQQINSIQEPHQRSAPIEEERLAPRRGHKSPEPCNANSDQANEEWETASESSDFTEKKEKGDVPVQNGGLVVGPAASTVGRDQRKDLSKRSFSSQRPVMERQNRRPMHPGGQRPGRGGGGRSGEKRSWPSPRNRGGRTNDDRPPASVHLPHPPPNTSTVYRMDRVIHNDPAGIQQALSELGQRHGKAIAIKQNLELPSGRCQPRTDSLLASCAESVSERFAVPVQKRNMRSRRVRDSQEDVPHERISMSAKVWAQHITQGHQLESLGSRVWNREQSNDRRKLCSSYRMDPWMEPLNTYEDTINTEMSQSDSGVDLSSDSQLSSSSCSQRSSPDGGMKPEGGKRAGRPGPTGHPQHGHIPLVGLPPDPIGMERAQKSSSECPGAASTPSCLSSPPPSPSTKEPCISSDGTKQGRDAQGTASQPPCMTGSSAQSWELTPNLAALEPQMDPRQLSLSPAHSEGTRSQLPDDRSQRVYPNQYYQVDVHVTSTGSGYRPGTPSLQPYRSQPLYLHAAPSPGSSPALLPTSALLSGIALKGQYLEFSDLSKMPAGSLLYQAPAFLYSGHYCPAQVGTDQQQQLLQVRQDMTSTSDYYSTPLHHAGQSGYLTTAPTQQVLLSMVDAQLPVMGFGSLSSTTPQPPLVPVGQALQPLHQLSATGRTLSHSVRNEYPTNLADMKPPEDQRRSGTGMSIQVSGVRAKPPHSSYGAARTQHFEVYQQGVNPDSSRWTPRSWDRRQTRDVDSQNRRDSHSEGRTASRTP</sequence>
<feature type="compositionally biased region" description="Basic and acidic residues" evidence="2">
    <location>
        <begin position="979"/>
        <end position="991"/>
    </location>
</feature>
<feature type="compositionally biased region" description="Basic and acidic residues" evidence="2">
    <location>
        <begin position="901"/>
        <end position="941"/>
    </location>
</feature>
<feature type="compositionally biased region" description="Basic and acidic residues" evidence="2">
    <location>
        <begin position="386"/>
        <end position="399"/>
    </location>
</feature>
<feature type="compositionally biased region" description="Low complexity" evidence="2">
    <location>
        <begin position="411"/>
        <end position="429"/>
    </location>
</feature>
<feature type="compositionally biased region" description="Pro residues" evidence="2">
    <location>
        <begin position="245"/>
        <end position="254"/>
    </location>
</feature>
<name>A0A8J6EJD7_ELECQ</name>
<feature type="compositionally biased region" description="Basic and acidic residues" evidence="2">
    <location>
        <begin position="1074"/>
        <end position="1115"/>
    </location>
</feature>
<feature type="domain" description="BAT2 N-terminal" evidence="3">
    <location>
        <begin position="1"/>
        <end position="188"/>
    </location>
</feature>
<feature type="compositionally biased region" description="Low complexity" evidence="2">
    <location>
        <begin position="639"/>
        <end position="652"/>
    </location>
</feature>
<feature type="compositionally biased region" description="Acidic residues" evidence="2">
    <location>
        <begin position="323"/>
        <end position="334"/>
    </location>
</feature>
<accession>A0A8J6EJD7</accession>
<feature type="compositionally biased region" description="Polar residues" evidence="2">
    <location>
        <begin position="2005"/>
        <end position="2015"/>
    </location>
</feature>
<feature type="compositionally biased region" description="Basic and acidic residues" evidence="2">
    <location>
        <begin position="1165"/>
        <end position="1175"/>
    </location>
</feature>
<evidence type="ECO:0000313" key="5">
    <source>
        <dbReference type="Proteomes" id="UP000770717"/>
    </source>
</evidence>
<feature type="compositionally biased region" description="Gly residues" evidence="2">
    <location>
        <begin position="1402"/>
        <end position="1411"/>
    </location>
</feature>
<feature type="compositionally biased region" description="Basic and acidic residues" evidence="2">
    <location>
        <begin position="359"/>
        <end position="369"/>
    </location>
</feature>
<feature type="compositionally biased region" description="Basic and acidic residues" evidence="2">
    <location>
        <begin position="867"/>
        <end position="880"/>
    </location>
</feature>
<feature type="region of interest" description="Disordered" evidence="2">
    <location>
        <begin position="2002"/>
        <end position="2046"/>
    </location>
</feature>
<evidence type="ECO:0000313" key="4">
    <source>
        <dbReference type="EMBL" id="KAG9470382.1"/>
    </source>
</evidence>
<feature type="region of interest" description="Disordered" evidence="2">
    <location>
        <begin position="27"/>
        <end position="259"/>
    </location>
</feature>
<feature type="compositionally biased region" description="Basic and acidic residues" evidence="2">
    <location>
        <begin position="339"/>
        <end position="352"/>
    </location>
</feature>
<dbReference type="InterPro" id="IPR009738">
    <property type="entry name" value="BAT2_N"/>
</dbReference>
<dbReference type="PANTHER" id="PTHR14038">
    <property type="entry name" value="BAT2 HLA-B-ASSOCIATED TRANSCRIPT 2"/>
    <property type="match status" value="1"/>
</dbReference>
<proteinExistence type="predicted"/>
<feature type="compositionally biased region" description="Pro residues" evidence="2">
    <location>
        <begin position="103"/>
        <end position="114"/>
    </location>
</feature>
<feature type="compositionally biased region" description="Basic and acidic residues" evidence="2">
    <location>
        <begin position="1300"/>
        <end position="1313"/>
    </location>
</feature>
<feature type="compositionally biased region" description="Polar residues" evidence="2">
    <location>
        <begin position="1151"/>
        <end position="1164"/>
    </location>
</feature>
<dbReference type="GO" id="GO:0030154">
    <property type="term" value="P:cell differentiation"/>
    <property type="evidence" value="ECO:0007669"/>
    <property type="project" value="TreeGrafter"/>
</dbReference>
<dbReference type="EMBL" id="WNTK01000298">
    <property type="protein sequence ID" value="KAG9470382.1"/>
    <property type="molecule type" value="Genomic_DNA"/>
</dbReference>
<comment type="caution">
    <text evidence="4">The sequence shown here is derived from an EMBL/GenBank/DDBJ whole genome shotgun (WGS) entry which is preliminary data.</text>
</comment>
<feature type="compositionally biased region" description="Low complexity" evidence="2">
    <location>
        <begin position="610"/>
        <end position="623"/>
    </location>
</feature>
<keyword evidence="5" id="KW-1185">Reference proteome</keyword>
<evidence type="ECO:0000256" key="2">
    <source>
        <dbReference type="SAM" id="MobiDB-lite"/>
    </source>
</evidence>
<feature type="compositionally biased region" description="Low complexity" evidence="2">
    <location>
        <begin position="851"/>
        <end position="866"/>
    </location>
</feature>
<feature type="region of interest" description="Disordered" evidence="2">
    <location>
        <begin position="277"/>
        <end position="685"/>
    </location>
</feature>
<feature type="compositionally biased region" description="Basic and acidic residues" evidence="2">
    <location>
        <begin position="480"/>
        <end position="511"/>
    </location>
</feature>
<reference evidence="4" key="1">
    <citation type="thesis" date="2020" institute="ProQuest LLC" country="789 East Eisenhower Parkway, Ann Arbor, MI, USA">
        <title>Comparative Genomics and Chromosome Evolution.</title>
        <authorList>
            <person name="Mudd A.B."/>
        </authorList>
    </citation>
    <scope>NUCLEOTIDE SEQUENCE</scope>
    <source>
        <strain evidence="4">HN-11 Male</strain>
        <tissue evidence="4">Kidney and liver</tissue>
    </source>
</reference>
<feature type="compositionally biased region" description="Polar residues" evidence="2">
    <location>
        <begin position="1130"/>
        <end position="1139"/>
    </location>
</feature>
<keyword evidence="1" id="KW-0597">Phosphoprotein</keyword>
<feature type="region of interest" description="Disordered" evidence="2">
    <location>
        <begin position="1946"/>
        <end position="1976"/>
    </location>
</feature>
<feature type="compositionally biased region" description="Polar residues" evidence="2">
    <location>
        <begin position="826"/>
        <end position="844"/>
    </location>
</feature>
<feature type="compositionally biased region" description="Pro residues" evidence="2">
    <location>
        <begin position="125"/>
        <end position="134"/>
    </location>
</feature>
<feature type="compositionally biased region" description="Polar residues" evidence="2">
    <location>
        <begin position="794"/>
        <end position="811"/>
    </location>
</feature>
<feature type="compositionally biased region" description="Polar residues" evidence="2">
    <location>
        <begin position="370"/>
        <end position="385"/>
    </location>
</feature>
<feature type="compositionally biased region" description="Pro residues" evidence="2">
    <location>
        <begin position="627"/>
        <end position="638"/>
    </location>
</feature>